<dbReference type="Gene3D" id="3.30.70.360">
    <property type="match status" value="1"/>
</dbReference>
<keyword evidence="2" id="KW-0645">Protease</keyword>
<dbReference type="Proteomes" id="UP000030762">
    <property type="component" value="Unassembled WGS sequence"/>
</dbReference>
<feature type="repeat" description="WD" evidence="6">
    <location>
        <begin position="277"/>
        <end position="309"/>
    </location>
</feature>
<dbReference type="InterPro" id="IPR019775">
    <property type="entry name" value="WD40_repeat_CS"/>
</dbReference>
<dbReference type="InterPro" id="IPR036322">
    <property type="entry name" value="WD40_repeat_dom_sf"/>
</dbReference>
<evidence type="ECO:0000256" key="3">
    <source>
        <dbReference type="ARBA" id="ARBA00022723"/>
    </source>
</evidence>
<keyword evidence="9" id="KW-1185">Reference proteome</keyword>
<keyword evidence="4" id="KW-0677">Repeat</keyword>
<dbReference type="OrthoDB" id="7832001at2759"/>
<proteinExistence type="predicted"/>
<dbReference type="eggNOG" id="KOG2276">
    <property type="taxonomic scope" value="Eukaryota"/>
</dbReference>
<dbReference type="RefSeq" id="XP_008612007.1">
    <property type="nucleotide sequence ID" value="XM_008613785.1"/>
</dbReference>
<feature type="repeat" description="WD" evidence="6">
    <location>
        <begin position="235"/>
        <end position="276"/>
    </location>
</feature>
<dbReference type="PANTHER" id="PTHR43270:SF8">
    <property type="entry name" value="DI- AND TRIPEPTIDASE DUG2-RELATED"/>
    <property type="match status" value="1"/>
</dbReference>
<evidence type="ECO:0000256" key="5">
    <source>
        <dbReference type="ARBA" id="ARBA00022801"/>
    </source>
</evidence>
<dbReference type="SUPFAM" id="SSF53187">
    <property type="entry name" value="Zn-dependent exopeptidases"/>
    <property type="match status" value="1"/>
</dbReference>
<dbReference type="STRING" id="1156394.T0QIR1"/>
<dbReference type="InterPro" id="IPR051458">
    <property type="entry name" value="Cyt/Met_Dipeptidase"/>
</dbReference>
<accession>T0QIR1</accession>
<evidence type="ECO:0000313" key="8">
    <source>
        <dbReference type="EMBL" id="EQC34601.1"/>
    </source>
</evidence>
<dbReference type="InterPro" id="IPR015943">
    <property type="entry name" value="WD40/YVTN_repeat-like_dom_sf"/>
</dbReference>
<dbReference type="InterPro" id="IPR002933">
    <property type="entry name" value="Peptidase_M20"/>
</dbReference>
<dbReference type="VEuPathDB" id="FungiDB:SDRG_07925"/>
<dbReference type="PANTHER" id="PTHR43270">
    <property type="entry name" value="BETA-ALA-HIS DIPEPTIDASE"/>
    <property type="match status" value="1"/>
</dbReference>
<reference evidence="8 9" key="1">
    <citation type="submission" date="2012-04" db="EMBL/GenBank/DDBJ databases">
        <title>The Genome Sequence of Saprolegnia declina VS20.</title>
        <authorList>
            <consortium name="The Broad Institute Genome Sequencing Platform"/>
            <person name="Russ C."/>
            <person name="Nusbaum C."/>
            <person name="Tyler B."/>
            <person name="van West P."/>
            <person name="Dieguez-Uribeondo J."/>
            <person name="de Bruijn I."/>
            <person name="Tripathy S."/>
            <person name="Jiang R."/>
            <person name="Young S.K."/>
            <person name="Zeng Q."/>
            <person name="Gargeya S."/>
            <person name="Fitzgerald M."/>
            <person name="Haas B."/>
            <person name="Abouelleil A."/>
            <person name="Alvarado L."/>
            <person name="Arachchi H.M."/>
            <person name="Berlin A."/>
            <person name="Chapman S.B."/>
            <person name="Goldberg J."/>
            <person name="Griggs A."/>
            <person name="Gujja S."/>
            <person name="Hansen M."/>
            <person name="Howarth C."/>
            <person name="Imamovic A."/>
            <person name="Larimer J."/>
            <person name="McCowen C."/>
            <person name="Montmayeur A."/>
            <person name="Murphy C."/>
            <person name="Neiman D."/>
            <person name="Pearson M."/>
            <person name="Priest M."/>
            <person name="Roberts A."/>
            <person name="Saif S."/>
            <person name="Shea T."/>
            <person name="Sisk P."/>
            <person name="Sykes S."/>
            <person name="Wortman J."/>
            <person name="Nusbaum C."/>
            <person name="Birren B."/>
        </authorList>
    </citation>
    <scope>NUCLEOTIDE SEQUENCE [LARGE SCALE GENOMIC DNA]</scope>
    <source>
        <strain evidence="8 9">VS20</strain>
    </source>
</reference>
<dbReference type="AlphaFoldDB" id="T0QIR1"/>
<evidence type="ECO:0000256" key="7">
    <source>
        <dbReference type="SAM" id="MobiDB-lite"/>
    </source>
</evidence>
<dbReference type="InterPro" id="IPR001680">
    <property type="entry name" value="WD40_rpt"/>
</dbReference>
<keyword evidence="3" id="KW-0479">Metal-binding</keyword>
<dbReference type="Gene3D" id="3.40.630.10">
    <property type="entry name" value="Zn peptidases"/>
    <property type="match status" value="2"/>
</dbReference>
<evidence type="ECO:0000256" key="6">
    <source>
        <dbReference type="PROSITE-ProRule" id="PRU00221"/>
    </source>
</evidence>
<dbReference type="SMART" id="SM00320">
    <property type="entry name" value="WD40"/>
    <property type="match status" value="7"/>
</dbReference>
<dbReference type="GO" id="GO:0006751">
    <property type="term" value="P:glutathione catabolic process"/>
    <property type="evidence" value="ECO:0007669"/>
    <property type="project" value="TreeGrafter"/>
</dbReference>
<dbReference type="InterPro" id="IPR020472">
    <property type="entry name" value="WD40_PAC1"/>
</dbReference>
<gene>
    <name evidence="8" type="ORF">SDRG_07925</name>
</gene>
<dbReference type="PROSITE" id="PS50082">
    <property type="entry name" value="WD_REPEATS_2"/>
    <property type="match status" value="3"/>
</dbReference>
<dbReference type="CDD" id="cd00200">
    <property type="entry name" value="WD40"/>
    <property type="match status" value="1"/>
</dbReference>
<dbReference type="SUPFAM" id="SSF50978">
    <property type="entry name" value="WD40 repeat-like"/>
    <property type="match status" value="1"/>
</dbReference>
<evidence type="ECO:0000313" key="9">
    <source>
        <dbReference type="Proteomes" id="UP000030762"/>
    </source>
</evidence>
<feature type="repeat" description="WD" evidence="6">
    <location>
        <begin position="58"/>
        <end position="90"/>
    </location>
</feature>
<dbReference type="PRINTS" id="PR00320">
    <property type="entry name" value="GPROTEINBRPT"/>
</dbReference>
<keyword evidence="1 6" id="KW-0853">WD repeat</keyword>
<dbReference type="GO" id="GO:0008233">
    <property type="term" value="F:peptidase activity"/>
    <property type="evidence" value="ECO:0007669"/>
    <property type="project" value="UniProtKB-KW"/>
</dbReference>
<dbReference type="PROSITE" id="PS00678">
    <property type="entry name" value="WD_REPEATS_1"/>
    <property type="match status" value="2"/>
</dbReference>
<evidence type="ECO:0000256" key="2">
    <source>
        <dbReference type="ARBA" id="ARBA00022670"/>
    </source>
</evidence>
<evidence type="ECO:0000256" key="1">
    <source>
        <dbReference type="ARBA" id="ARBA00022574"/>
    </source>
</evidence>
<name>T0QIR1_SAPDV</name>
<dbReference type="Pfam" id="PF00400">
    <property type="entry name" value="WD40"/>
    <property type="match status" value="5"/>
</dbReference>
<dbReference type="OMA" id="HATVCVD"/>
<dbReference type="eggNOG" id="KOG0274">
    <property type="taxonomic scope" value="Eukaryota"/>
</dbReference>
<dbReference type="Pfam" id="PF01546">
    <property type="entry name" value="Peptidase_M20"/>
    <property type="match status" value="1"/>
</dbReference>
<evidence type="ECO:0000256" key="4">
    <source>
        <dbReference type="ARBA" id="ARBA00022737"/>
    </source>
</evidence>
<dbReference type="GeneID" id="19948652"/>
<dbReference type="GO" id="GO:0006508">
    <property type="term" value="P:proteolysis"/>
    <property type="evidence" value="ECO:0007669"/>
    <property type="project" value="UniProtKB-KW"/>
</dbReference>
<keyword evidence="5" id="KW-0378">Hydrolase</keyword>
<protein>
    <submittedName>
        <fullName evidence="8">Uncharacterized protein</fullName>
    </submittedName>
</protein>
<dbReference type="EMBL" id="JH767154">
    <property type="protein sequence ID" value="EQC34601.1"/>
    <property type="molecule type" value="Genomic_DNA"/>
</dbReference>
<dbReference type="GO" id="GO:0046872">
    <property type="term" value="F:metal ion binding"/>
    <property type="evidence" value="ECO:0007669"/>
    <property type="project" value="UniProtKB-KW"/>
</dbReference>
<dbReference type="InParanoid" id="T0QIR1"/>
<sequence length="793" mass="85564">MNKRTSRHANDDTAPFMSLRQSTAITAIALLPAGLCIGAVDNAISVWDIATFRPTHRLRGHGRSITCLCGVPSTSLLLSASVDRTLRVWDGDRDFACVQVLTGYNGHILSMTSTNDTLFMACQDTTVKVASVYASSPSAILAPTTEWQSMSNHHGFVYGIRYIAPAGKKPLLFTCSSDNSIVCWDVADMSVLASLHGHRGSVLDLVAVGNQLFSASQDKTICCWDMDTMRCNGILKGHSAAVLSVCSLEDKNRICSGSADETVRIWNTQSLACVHTLHGHRGGVSSILSTEMFVFSASEDSTVKVWDIDFISNMRPSSNTTNSTNTNSNTNESQGPARPQKLKMDSSLMSVSAMYNKQTSDASMIHLLRKFVSIPSVSVDPQLVDDCWLAAKFVKGLLRQLGAECRLVHCGPNINPIVIGKLGNDPTKPTVLICGHYDVDAAEADAFSLRGQDGYLYGSGVAYGKGPVVAALAAVREHVADGAALPNVIFLLHGDHQLRGFYDAIADQKSTLGSIDVVWILENTWHDDATPSVPYAMPGRLDVAISVDGPSMDCHGGFHGGAVREPMLDLVALVHRLVDPSSGRFTDPAFYDVTAPNAFVAPAPRITSLLASLDNASVLARSATTKLTLHTVPPQEPKTTAERVLQHVRAMFKTLPTSNRLRATVTANIPWWCEDPNMVHLEAARRELEKVWRTPPSLQPAMSASKITTVLKAHFEAPCVHLGVGPSSHATAERVSMRNLIGARDVFKGLLSWLAERPSALPSLSAKSLVRRAPLDSGASWYPSSAAYEIKIA</sequence>
<feature type="compositionally biased region" description="Low complexity" evidence="7">
    <location>
        <begin position="317"/>
        <end position="331"/>
    </location>
</feature>
<organism evidence="8 9">
    <name type="scientific">Saprolegnia diclina (strain VS20)</name>
    <dbReference type="NCBI Taxonomy" id="1156394"/>
    <lineage>
        <taxon>Eukaryota</taxon>
        <taxon>Sar</taxon>
        <taxon>Stramenopiles</taxon>
        <taxon>Oomycota</taxon>
        <taxon>Saprolegniomycetes</taxon>
        <taxon>Saprolegniales</taxon>
        <taxon>Saprolegniaceae</taxon>
        <taxon>Saprolegnia</taxon>
    </lineage>
</organism>
<dbReference type="PROSITE" id="PS50294">
    <property type="entry name" value="WD_REPEATS_REGION"/>
    <property type="match status" value="3"/>
</dbReference>
<feature type="region of interest" description="Disordered" evidence="7">
    <location>
        <begin position="317"/>
        <end position="341"/>
    </location>
</feature>
<dbReference type="Gene3D" id="2.130.10.10">
    <property type="entry name" value="YVTN repeat-like/Quinoprotein amine dehydrogenase"/>
    <property type="match status" value="2"/>
</dbReference>